<dbReference type="PANTHER" id="PTHR12526:SF637">
    <property type="entry name" value="GLYCOSYLTRANSFERASE EPSF-RELATED"/>
    <property type="match status" value="1"/>
</dbReference>
<dbReference type="InterPro" id="IPR001296">
    <property type="entry name" value="Glyco_trans_1"/>
</dbReference>
<dbReference type="EMBL" id="PEWV01000020">
    <property type="protein sequence ID" value="PIU42082.1"/>
    <property type="molecule type" value="Genomic_DNA"/>
</dbReference>
<reference evidence="3 4" key="1">
    <citation type="submission" date="2017-09" db="EMBL/GenBank/DDBJ databases">
        <title>Depth-based differentiation of microbial function through sediment-hosted aquifers and enrichment of novel symbionts in the deep terrestrial subsurface.</title>
        <authorList>
            <person name="Probst A.J."/>
            <person name="Ladd B."/>
            <person name="Jarett J.K."/>
            <person name="Geller-Mcgrath D.E."/>
            <person name="Sieber C.M."/>
            <person name="Emerson J.B."/>
            <person name="Anantharaman K."/>
            <person name="Thomas B.C."/>
            <person name="Malmstrom R."/>
            <person name="Stieglmeier M."/>
            <person name="Klingl A."/>
            <person name="Woyke T."/>
            <person name="Ryan C.M."/>
            <person name="Banfield J.F."/>
        </authorList>
    </citation>
    <scope>NUCLEOTIDE SEQUENCE [LARGE SCALE GENOMIC DNA]</scope>
    <source>
        <strain evidence="3">CG07_land_8_20_14_0_80_42_15</strain>
    </source>
</reference>
<dbReference type="InterPro" id="IPR028098">
    <property type="entry name" value="Glyco_trans_4-like_N"/>
</dbReference>
<evidence type="ECO:0000259" key="2">
    <source>
        <dbReference type="Pfam" id="PF13439"/>
    </source>
</evidence>
<evidence type="ECO:0000313" key="4">
    <source>
        <dbReference type="Proteomes" id="UP000230052"/>
    </source>
</evidence>
<name>A0A2J0KUA4_9BACT</name>
<dbReference type="Proteomes" id="UP000230052">
    <property type="component" value="Unassembled WGS sequence"/>
</dbReference>
<gene>
    <name evidence="3" type="ORF">COS99_02050</name>
</gene>
<evidence type="ECO:0000259" key="1">
    <source>
        <dbReference type="Pfam" id="PF00534"/>
    </source>
</evidence>
<dbReference type="Gene3D" id="3.40.50.2000">
    <property type="entry name" value="Glycogen Phosphorylase B"/>
    <property type="match status" value="2"/>
</dbReference>
<dbReference type="PANTHER" id="PTHR12526">
    <property type="entry name" value="GLYCOSYLTRANSFERASE"/>
    <property type="match status" value="1"/>
</dbReference>
<proteinExistence type="predicted"/>
<dbReference type="Pfam" id="PF00534">
    <property type="entry name" value="Glycos_transf_1"/>
    <property type="match status" value="1"/>
</dbReference>
<dbReference type="AlphaFoldDB" id="A0A2J0KUA4"/>
<feature type="domain" description="Glycosyltransferase subfamily 4-like N-terminal" evidence="2">
    <location>
        <begin position="34"/>
        <end position="161"/>
    </location>
</feature>
<dbReference type="Pfam" id="PF13439">
    <property type="entry name" value="Glyco_transf_4"/>
    <property type="match status" value="1"/>
</dbReference>
<sequence length="401" mass="45602">MIKSAKMNQFESRKDRKQAYRICMISGAYPPLRDGIGDYTFKLLENLKKSDLDITLLTSRIEGLEQNEENFRIIPAVKRWNIFAVYMILKLIKQEQFDIIHMQYPSSRYQRTLSFAFLPLLVRIFERKTRIVITIHEFSIAYPINRLRQLLLAYFSDQVIVSDKGDFDKITKVLANGLGKTKIIPIGSNIDARAPSENNKGLFLQENGFRPDRIIVSFFGFIHPNKGVETLLKAIAELKKTGSPIILLMIAELNAHKNSYHKDIEGLIGSLGIKELIFWTGYGNAAEISKFLSVSDICILPFMDGVTFRRGTLMAALVHGLPVLSTKGIDVPPKLKHKENIYLTETGNFNDMASGVKELIADRETRNRIANNAKKLADEFSWDKIAAAHKELYLDLMKGCR</sequence>
<accession>A0A2J0KUA4</accession>
<feature type="domain" description="Glycosyl transferase family 1" evidence="1">
    <location>
        <begin position="205"/>
        <end position="375"/>
    </location>
</feature>
<evidence type="ECO:0008006" key="5">
    <source>
        <dbReference type="Google" id="ProtNLM"/>
    </source>
</evidence>
<dbReference type="GO" id="GO:0016757">
    <property type="term" value="F:glycosyltransferase activity"/>
    <property type="evidence" value="ECO:0007669"/>
    <property type="project" value="InterPro"/>
</dbReference>
<comment type="caution">
    <text evidence="3">The sequence shown here is derived from an EMBL/GenBank/DDBJ whole genome shotgun (WGS) entry which is preliminary data.</text>
</comment>
<evidence type="ECO:0000313" key="3">
    <source>
        <dbReference type="EMBL" id="PIU42082.1"/>
    </source>
</evidence>
<organism evidence="3 4">
    <name type="scientific">Candidatus Aquitaenariimonas noxiae</name>
    <dbReference type="NCBI Taxonomy" id="1974741"/>
    <lineage>
        <taxon>Bacteria</taxon>
        <taxon>Pseudomonadati</taxon>
        <taxon>Candidatus Omnitrophota</taxon>
        <taxon>Candidatus Aquitaenariimonas</taxon>
    </lineage>
</organism>
<dbReference type="SUPFAM" id="SSF53756">
    <property type="entry name" value="UDP-Glycosyltransferase/glycogen phosphorylase"/>
    <property type="match status" value="1"/>
</dbReference>
<protein>
    <recommendedName>
        <fullName evidence="5">Glycosyltransferase subfamily 4-like N-terminal domain-containing protein</fullName>
    </recommendedName>
</protein>